<dbReference type="SUPFAM" id="SSF56219">
    <property type="entry name" value="DNase I-like"/>
    <property type="match status" value="1"/>
</dbReference>
<reference evidence="2" key="2">
    <citation type="journal article" date="2022" name="Microbiol. Resour. Announc.">
        <title>Metagenome Sequencing to Explore Phylogenomics of Terrestrial Cyanobacteria.</title>
        <authorList>
            <person name="Ward R.D."/>
            <person name="Stajich J.E."/>
            <person name="Johansen J.R."/>
            <person name="Huntemann M."/>
            <person name="Clum A."/>
            <person name="Foster B."/>
            <person name="Foster B."/>
            <person name="Roux S."/>
            <person name="Palaniappan K."/>
            <person name="Varghese N."/>
            <person name="Mukherjee S."/>
            <person name="Reddy T.B.K."/>
            <person name="Daum C."/>
            <person name="Copeland A."/>
            <person name="Chen I.A."/>
            <person name="Ivanova N.N."/>
            <person name="Kyrpides N.C."/>
            <person name="Shapiro N."/>
            <person name="Eloe-Fadrosh E.A."/>
            <person name="Pietrasiak N."/>
        </authorList>
    </citation>
    <scope>NUCLEOTIDE SEQUENCE</scope>
    <source>
        <strain evidence="2">CPER-KK1</strain>
    </source>
</reference>
<gene>
    <name evidence="2" type="ORF">KME25_27700</name>
</gene>
<keyword evidence="2" id="KW-0540">Nuclease</keyword>
<feature type="domain" description="Endonuclease/exonuclease/phosphatase" evidence="1">
    <location>
        <begin position="7"/>
        <end position="207"/>
    </location>
</feature>
<evidence type="ECO:0000313" key="3">
    <source>
        <dbReference type="Proteomes" id="UP000753908"/>
    </source>
</evidence>
<dbReference type="Proteomes" id="UP000753908">
    <property type="component" value="Unassembled WGS sequence"/>
</dbReference>
<keyword evidence="2" id="KW-0378">Hydrolase</keyword>
<dbReference type="Pfam" id="PF03372">
    <property type="entry name" value="Exo_endo_phos"/>
    <property type="match status" value="1"/>
</dbReference>
<dbReference type="InterPro" id="IPR005135">
    <property type="entry name" value="Endo/exonuclease/phosphatase"/>
</dbReference>
<dbReference type="Gene3D" id="3.60.10.10">
    <property type="entry name" value="Endonuclease/exonuclease/phosphatase"/>
    <property type="match status" value="1"/>
</dbReference>
<sequence length="219" mass="24464">MRLFLSNVLFSNTRYADVISLVREEKPAIAVFLEATDPWPEELKVLQDILPYHIGAKKLEIEVYSSFPLENTSIQLYGEKRGNVISDLTIQGKVVSIIASHANPQLVFGSQGYKWRNRHLEEGIGDYVVQLKKPVVLIGDLNATMWSPYYKTMIQRSGLRNTRAGFGILPTFGPLLPWGGIPIDHCLVSPKIKVLNTRTGKEVGSDHLPLVTDLVIPVS</sequence>
<proteinExistence type="predicted"/>
<name>A0A951PQW2_9CYAN</name>
<accession>A0A951PQW2</accession>
<reference evidence="2" key="1">
    <citation type="submission" date="2021-05" db="EMBL/GenBank/DDBJ databases">
        <authorList>
            <person name="Pietrasiak N."/>
            <person name="Ward R."/>
            <person name="Stajich J.E."/>
            <person name="Kurbessoian T."/>
        </authorList>
    </citation>
    <scope>NUCLEOTIDE SEQUENCE</scope>
    <source>
        <strain evidence="2">CPER-KK1</strain>
    </source>
</reference>
<dbReference type="EMBL" id="JAHHIF010000056">
    <property type="protein sequence ID" value="MBW4548196.1"/>
    <property type="molecule type" value="Genomic_DNA"/>
</dbReference>
<evidence type="ECO:0000313" key="2">
    <source>
        <dbReference type="EMBL" id="MBW4548196.1"/>
    </source>
</evidence>
<evidence type="ECO:0000259" key="1">
    <source>
        <dbReference type="Pfam" id="PF03372"/>
    </source>
</evidence>
<dbReference type="AlphaFoldDB" id="A0A951PQW2"/>
<keyword evidence="2" id="KW-0255">Endonuclease</keyword>
<organism evidence="2 3">
    <name type="scientific">Symplocastrum torsivum CPER-KK1</name>
    <dbReference type="NCBI Taxonomy" id="450513"/>
    <lineage>
        <taxon>Bacteria</taxon>
        <taxon>Bacillati</taxon>
        <taxon>Cyanobacteriota</taxon>
        <taxon>Cyanophyceae</taxon>
        <taxon>Oscillatoriophycideae</taxon>
        <taxon>Oscillatoriales</taxon>
        <taxon>Microcoleaceae</taxon>
        <taxon>Symplocastrum</taxon>
    </lineage>
</organism>
<dbReference type="GO" id="GO:0004519">
    <property type="term" value="F:endonuclease activity"/>
    <property type="evidence" value="ECO:0007669"/>
    <property type="project" value="UniProtKB-KW"/>
</dbReference>
<protein>
    <submittedName>
        <fullName evidence="2">Endonuclease/exonuclease/phosphatase family protein</fullName>
    </submittedName>
</protein>
<comment type="caution">
    <text evidence="2">The sequence shown here is derived from an EMBL/GenBank/DDBJ whole genome shotgun (WGS) entry which is preliminary data.</text>
</comment>
<dbReference type="InterPro" id="IPR036691">
    <property type="entry name" value="Endo/exonu/phosph_ase_sf"/>
</dbReference>